<dbReference type="PROSITE" id="PS50157">
    <property type="entry name" value="ZINC_FINGER_C2H2_2"/>
    <property type="match status" value="8"/>
</dbReference>
<feature type="region of interest" description="Disordered" evidence="8">
    <location>
        <begin position="1"/>
        <end position="73"/>
    </location>
</feature>
<evidence type="ECO:0000256" key="7">
    <source>
        <dbReference type="PROSITE-ProRule" id="PRU00042"/>
    </source>
</evidence>
<keyword evidence="5" id="KW-0862">Zinc</keyword>
<dbReference type="Gene3D" id="3.30.160.60">
    <property type="entry name" value="Classic Zinc Finger"/>
    <property type="match status" value="7"/>
</dbReference>
<evidence type="ECO:0000259" key="9">
    <source>
        <dbReference type="PROSITE" id="PS50157"/>
    </source>
</evidence>
<keyword evidence="11" id="KW-1185">Reference proteome</keyword>
<feature type="compositionally biased region" description="Basic residues" evidence="8">
    <location>
        <begin position="36"/>
        <end position="50"/>
    </location>
</feature>
<feature type="domain" description="C2H2-type" evidence="9">
    <location>
        <begin position="335"/>
        <end position="362"/>
    </location>
</feature>
<comment type="subcellular location">
    <subcellularLocation>
        <location evidence="1">Nucleus</location>
    </subcellularLocation>
</comment>
<dbReference type="SMART" id="SM00355">
    <property type="entry name" value="ZnF_C2H2"/>
    <property type="match status" value="12"/>
</dbReference>
<evidence type="ECO:0000256" key="4">
    <source>
        <dbReference type="ARBA" id="ARBA00022771"/>
    </source>
</evidence>
<feature type="domain" description="C2H2-type" evidence="9">
    <location>
        <begin position="450"/>
        <end position="477"/>
    </location>
</feature>
<feature type="domain" description="C2H2-type" evidence="9">
    <location>
        <begin position="304"/>
        <end position="332"/>
    </location>
</feature>
<dbReference type="Pfam" id="PF13912">
    <property type="entry name" value="zf-C2H2_6"/>
    <property type="match status" value="2"/>
</dbReference>
<dbReference type="PROSITE" id="PS00028">
    <property type="entry name" value="ZINC_FINGER_C2H2_1"/>
    <property type="match status" value="8"/>
</dbReference>
<comment type="caution">
    <text evidence="10">The sequence shown here is derived from an EMBL/GenBank/DDBJ whole genome shotgun (WGS) entry which is preliminary data.</text>
</comment>
<feature type="domain" description="C2H2-type" evidence="9">
    <location>
        <begin position="110"/>
        <end position="138"/>
    </location>
</feature>
<dbReference type="SUPFAM" id="SSF57667">
    <property type="entry name" value="beta-beta-alpha zinc fingers"/>
    <property type="match status" value="4"/>
</dbReference>
<proteinExistence type="predicted"/>
<feature type="domain" description="C2H2-type" evidence="9">
    <location>
        <begin position="391"/>
        <end position="419"/>
    </location>
</feature>
<keyword evidence="2" id="KW-0479">Metal-binding</keyword>
<dbReference type="AlphaFoldDB" id="A0A3R7NMQ3"/>
<dbReference type="PANTHER" id="PTHR24379:SF127">
    <property type="entry name" value="BLOODY FINGERS-RELATED"/>
    <property type="match status" value="1"/>
</dbReference>
<evidence type="ECO:0000256" key="8">
    <source>
        <dbReference type="SAM" id="MobiDB-lite"/>
    </source>
</evidence>
<dbReference type="Pfam" id="PF13894">
    <property type="entry name" value="zf-C2H2_4"/>
    <property type="match status" value="1"/>
</dbReference>
<evidence type="ECO:0000256" key="5">
    <source>
        <dbReference type="ARBA" id="ARBA00022833"/>
    </source>
</evidence>
<accession>A0A3R7NMQ3</accession>
<dbReference type="OrthoDB" id="5803930at2759"/>
<protein>
    <submittedName>
        <fullName evidence="10">Putative zinc finger protein 26-like</fullName>
    </submittedName>
</protein>
<dbReference type="GO" id="GO:0008270">
    <property type="term" value="F:zinc ion binding"/>
    <property type="evidence" value="ECO:0007669"/>
    <property type="project" value="UniProtKB-KW"/>
</dbReference>
<organism evidence="10 11">
    <name type="scientific">Penaeus vannamei</name>
    <name type="common">Whiteleg shrimp</name>
    <name type="synonym">Litopenaeus vannamei</name>
    <dbReference type="NCBI Taxonomy" id="6689"/>
    <lineage>
        <taxon>Eukaryota</taxon>
        <taxon>Metazoa</taxon>
        <taxon>Ecdysozoa</taxon>
        <taxon>Arthropoda</taxon>
        <taxon>Crustacea</taxon>
        <taxon>Multicrustacea</taxon>
        <taxon>Malacostraca</taxon>
        <taxon>Eumalacostraca</taxon>
        <taxon>Eucarida</taxon>
        <taxon>Decapoda</taxon>
        <taxon>Dendrobranchiata</taxon>
        <taxon>Penaeoidea</taxon>
        <taxon>Penaeidae</taxon>
        <taxon>Penaeus</taxon>
    </lineage>
</organism>
<evidence type="ECO:0000256" key="1">
    <source>
        <dbReference type="ARBA" id="ARBA00004123"/>
    </source>
</evidence>
<keyword evidence="6" id="KW-0539">Nucleus</keyword>
<feature type="domain" description="C2H2-type" evidence="9">
    <location>
        <begin position="362"/>
        <end position="386"/>
    </location>
</feature>
<dbReference type="PANTHER" id="PTHR24379">
    <property type="entry name" value="KRAB AND ZINC FINGER DOMAIN-CONTAINING"/>
    <property type="match status" value="1"/>
</dbReference>
<evidence type="ECO:0000256" key="2">
    <source>
        <dbReference type="ARBA" id="ARBA00022723"/>
    </source>
</evidence>
<dbReference type="FunFam" id="3.30.160.60:FF:000744">
    <property type="entry name" value="zinc finger E-box-binding homeobox 1"/>
    <property type="match status" value="1"/>
</dbReference>
<evidence type="ECO:0000313" key="11">
    <source>
        <dbReference type="Proteomes" id="UP000283509"/>
    </source>
</evidence>
<evidence type="ECO:0000256" key="6">
    <source>
        <dbReference type="ARBA" id="ARBA00023242"/>
    </source>
</evidence>
<dbReference type="STRING" id="6689.A0A3R7NMQ3"/>
<keyword evidence="4 7" id="KW-0863">Zinc-finger</keyword>
<sequence length="606" mass="66514">MYAQREEEEVAPSKLDTNHLDGADAGPGEPSNSVRRSGRQRRPSARHPRPHAAPAPSLVRPAPPSPSSNIPPEELAAKLNFDELVCGCGETLASRTDYVDHVLTHVAGAFRCPQCPCVYTCSSRLARHQRLLHSRGDTPSDALPHGSPAAAPADGVEERCHLCADAVSGGDGDLRNHMRVHLCGEHECPVCALRLDTSYAMEMHVQRKHPSLLHAFLKSEDSLKDESSKSEDSGGLPVRCDVCGKVVATPSRLARHRYLQHPEHYPWPCAACTLAFPSLHARDHHVCPHRRKGGKEASGDGKKNECLVCNTAFKSRVSLECHMRRAHPTEAAGPHACPVCGRSLSSRKALTDHLRCHRREGFACEFCGARLKTLDSLNVHINEIHTHVVRLQCRLCSQVFFSSGRLSYHMKRHHTDRRSYTNLCHLCGKAYPYPSELRLHLRAHRNERPYRCDQCQKTFLKQGDLTYHRRSHTGERPHNPPSTVAPPSVSAYLPAGVPVSAPAAVSLQHHRPPTAVTVMGVAGGVGREGGEATLVPVVEGQLVEAVVEGQMTEMQPVQYVQVDGLSAGQTVQTVQAVQAVPHMVEGMEYDEAGSVPYQIVHLQILQ</sequence>
<gene>
    <name evidence="10" type="ORF">C7M84_020029</name>
</gene>
<dbReference type="Proteomes" id="UP000283509">
    <property type="component" value="Unassembled WGS sequence"/>
</dbReference>
<dbReference type="EMBL" id="QCYY01003811">
    <property type="protein sequence ID" value="ROT62141.1"/>
    <property type="molecule type" value="Genomic_DNA"/>
</dbReference>
<dbReference type="GO" id="GO:0010468">
    <property type="term" value="P:regulation of gene expression"/>
    <property type="evidence" value="ECO:0007669"/>
    <property type="project" value="UniProtKB-ARBA"/>
</dbReference>
<dbReference type="Pfam" id="PF00096">
    <property type="entry name" value="zf-C2H2"/>
    <property type="match status" value="1"/>
</dbReference>
<keyword evidence="3" id="KW-0677">Repeat</keyword>
<dbReference type="InterPro" id="IPR013087">
    <property type="entry name" value="Znf_C2H2_type"/>
</dbReference>
<feature type="compositionally biased region" description="Acidic residues" evidence="8">
    <location>
        <begin position="1"/>
        <end position="10"/>
    </location>
</feature>
<feature type="domain" description="C2H2-type" evidence="9">
    <location>
        <begin position="422"/>
        <end position="449"/>
    </location>
</feature>
<feature type="domain" description="C2H2-type" evidence="9">
    <location>
        <begin position="238"/>
        <end position="266"/>
    </location>
</feature>
<reference evidence="10 11" key="2">
    <citation type="submission" date="2019-01" db="EMBL/GenBank/DDBJ databases">
        <title>The decoding of complex shrimp genome reveals the adaptation for benthos swimmer, frequently molting mechanism and breeding impact on genome.</title>
        <authorList>
            <person name="Sun Y."/>
            <person name="Gao Y."/>
            <person name="Yu Y."/>
        </authorList>
    </citation>
    <scope>NUCLEOTIDE SEQUENCE [LARGE SCALE GENOMIC DNA]</scope>
    <source>
        <tissue evidence="10">Muscle</tissue>
    </source>
</reference>
<dbReference type="GO" id="GO:0005634">
    <property type="term" value="C:nucleus"/>
    <property type="evidence" value="ECO:0007669"/>
    <property type="project" value="UniProtKB-SubCell"/>
</dbReference>
<evidence type="ECO:0000313" key="10">
    <source>
        <dbReference type="EMBL" id="ROT62141.1"/>
    </source>
</evidence>
<name>A0A3R7NMQ3_PENVA</name>
<dbReference type="InterPro" id="IPR036236">
    <property type="entry name" value="Znf_C2H2_sf"/>
</dbReference>
<reference evidence="10 11" key="1">
    <citation type="submission" date="2018-04" db="EMBL/GenBank/DDBJ databases">
        <authorList>
            <person name="Zhang X."/>
            <person name="Yuan J."/>
            <person name="Li F."/>
            <person name="Xiang J."/>
        </authorList>
    </citation>
    <scope>NUCLEOTIDE SEQUENCE [LARGE SCALE GENOMIC DNA]</scope>
    <source>
        <tissue evidence="10">Muscle</tissue>
    </source>
</reference>
<evidence type="ECO:0000256" key="3">
    <source>
        <dbReference type="ARBA" id="ARBA00022737"/>
    </source>
</evidence>